<proteinExistence type="predicted"/>
<name>A0ACD5YDQ3_AVESA</name>
<dbReference type="Proteomes" id="UP001732700">
    <property type="component" value="Chromosome 5D"/>
</dbReference>
<evidence type="ECO:0000313" key="1">
    <source>
        <dbReference type="EnsemblPlants" id="AVESA.00010b.r2.5DG0954980.1.CDS"/>
    </source>
</evidence>
<accession>A0ACD5YDQ3</accession>
<dbReference type="EnsemblPlants" id="AVESA.00010b.r2.5DG0954980.1">
    <property type="protein sequence ID" value="AVESA.00010b.r2.5DG0954980.1.CDS"/>
    <property type="gene ID" value="AVESA.00010b.r2.5DG0954980"/>
</dbReference>
<protein>
    <submittedName>
        <fullName evidence="1">Uncharacterized protein</fullName>
    </submittedName>
</protein>
<reference evidence="1" key="2">
    <citation type="submission" date="2025-09" db="UniProtKB">
        <authorList>
            <consortium name="EnsemblPlants"/>
        </authorList>
    </citation>
    <scope>IDENTIFICATION</scope>
</reference>
<keyword evidence="2" id="KW-1185">Reference proteome</keyword>
<reference evidence="1" key="1">
    <citation type="submission" date="2021-05" db="EMBL/GenBank/DDBJ databases">
        <authorList>
            <person name="Scholz U."/>
            <person name="Mascher M."/>
            <person name="Fiebig A."/>
        </authorList>
    </citation>
    <scope>NUCLEOTIDE SEQUENCE [LARGE SCALE GENOMIC DNA]</scope>
</reference>
<evidence type="ECO:0000313" key="2">
    <source>
        <dbReference type="Proteomes" id="UP001732700"/>
    </source>
</evidence>
<organism evidence="1 2">
    <name type="scientific">Avena sativa</name>
    <name type="common">Oat</name>
    <dbReference type="NCBI Taxonomy" id="4498"/>
    <lineage>
        <taxon>Eukaryota</taxon>
        <taxon>Viridiplantae</taxon>
        <taxon>Streptophyta</taxon>
        <taxon>Embryophyta</taxon>
        <taxon>Tracheophyta</taxon>
        <taxon>Spermatophyta</taxon>
        <taxon>Magnoliopsida</taxon>
        <taxon>Liliopsida</taxon>
        <taxon>Poales</taxon>
        <taxon>Poaceae</taxon>
        <taxon>BOP clade</taxon>
        <taxon>Pooideae</taxon>
        <taxon>Poodae</taxon>
        <taxon>Poeae</taxon>
        <taxon>Poeae Chloroplast Group 1 (Aveneae type)</taxon>
        <taxon>Aveninae</taxon>
        <taxon>Avena</taxon>
    </lineage>
</organism>
<sequence length="426" mass="48498">MAWTMRGGRRDATLKPQAAKWVPQNDDYLYDARALHIDTQFSPAVEYIDLLNRRRYRDPALGRTKLEATDQRKRRQEACEKSSRELVDGLVEYISSDNENYKYVVIASKENANMIMEEGFISSNARDEILDGLERIEKDVQEEKFQWRNNKDIQTNIIEALIEIVEGPAKRLDEVISHYDQMLTVLNLWCNESIDKFVTRIKELQVELVLLAIRNEGLVVSCSNRAAGCILLGDMVLSKVEQVISYDFLSNGGLHHVNNSIMDFGNLIIGDIAHDLTDLANDLDTQSNWSLIPYDEVTKSKHLMLLHKIDLDTFYVMGHSGSIYNASADSSKRFLKAYRVVPEMIKAATEFARNLSFNPSFPPGFVGDPKLAGFRASKDLEQLYAGEAAAEQTGATVKQDFKSHSDDTARKLLDWLRRLYQSEQKS</sequence>